<feature type="transmembrane region" description="Helical" evidence="5">
    <location>
        <begin position="100"/>
        <end position="118"/>
    </location>
</feature>
<reference evidence="7" key="1">
    <citation type="journal article" date="2019" name="Int. J. Syst. Evol. Microbiol.">
        <title>The Global Catalogue of Microorganisms (GCM) 10K type strain sequencing project: providing services to taxonomists for standard genome sequencing and annotation.</title>
        <authorList>
            <consortium name="The Broad Institute Genomics Platform"/>
            <consortium name="The Broad Institute Genome Sequencing Center for Infectious Disease"/>
            <person name="Wu L."/>
            <person name="Ma J."/>
        </authorList>
    </citation>
    <scope>NUCLEOTIDE SEQUENCE [LARGE SCALE GENOMIC DNA]</scope>
    <source>
        <strain evidence="7">JCM 17926</strain>
    </source>
</reference>
<keyword evidence="2 5" id="KW-0812">Transmembrane</keyword>
<dbReference type="InterPro" id="IPR032808">
    <property type="entry name" value="DoxX"/>
</dbReference>
<dbReference type="EMBL" id="BAABHC010000005">
    <property type="protein sequence ID" value="GAA4429986.1"/>
    <property type="molecule type" value="Genomic_DNA"/>
</dbReference>
<comment type="subcellular location">
    <subcellularLocation>
        <location evidence="1">Membrane</location>
        <topology evidence="1">Multi-pass membrane protein</topology>
    </subcellularLocation>
</comment>
<evidence type="ECO:0000256" key="5">
    <source>
        <dbReference type="SAM" id="Phobius"/>
    </source>
</evidence>
<protein>
    <submittedName>
        <fullName evidence="6">DoxX family protein</fullName>
    </submittedName>
</protein>
<evidence type="ECO:0000313" key="7">
    <source>
        <dbReference type="Proteomes" id="UP001500552"/>
    </source>
</evidence>
<gene>
    <name evidence="6" type="ORF">GCM10023188_16080</name>
</gene>
<evidence type="ECO:0000256" key="4">
    <source>
        <dbReference type="ARBA" id="ARBA00023136"/>
    </source>
</evidence>
<keyword evidence="4 5" id="KW-0472">Membrane</keyword>
<comment type="caution">
    <text evidence="6">The sequence shown here is derived from an EMBL/GenBank/DDBJ whole genome shotgun (WGS) entry which is preliminary data.</text>
</comment>
<dbReference type="RefSeq" id="WP_345158154.1">
    <property type="nucleotide sequence ID" value="NZ_BAABHC010000005.1"/>
</dbReference>
<accession>A0ABP8LKH2</accession>
<proteinExistence type="predicted"/>
<feature type="transmembrane region" description="Helical" evidence="5">
    <location>
        <begin position="48"/>
        <end position="68"/>
    </location>
</feature>
<organism evidence="6 7">
    <name type="scientific">Pontibacter saemangeumensis</name>
    <dbReference type="NCBI Taxonomy" id="1084525"/>
    <lineage>
        <taxon>Bacteria</taxon>
        <taxon>Pseudomonadati</taxon>
        <taxon>Bacteroidota</taxon>
        <taxon>Cytophagia</taxon>
        <taxon>Cytophagales</taxon>
        <taxon>Hymenobacteraceae</taxon>
        <taxon>Pontibacter</taxon>
    </lineage>
</organism>
<dbReference type="Proteomes" id="UP001500552">
    <property type="component" value="Unassembled WGS sequence"/>
</dbReference>
<keyword evidence="7" id="KW-1185">Reference proteome</keyword>
<name>A0ABP8LKH2_9BACT</name>
<evidence type="ECO:0000256" key="2">
    <source>
        <dbReference type="ARBA" id="ARBA00022692"/>
    </source>
</evidence>
<sequence>MTTDNTTKIIYWTTTGFIFLFEGVMPALTSHTELAIEGVRHLGYPDYFRVMLSAFKVAGALALILPFVKGRFKEWAYAGFGFTMISAFISHWVVDGFSGQTLFPLFVFAILTISYTHYHKRMKLHRRDQPGSKQSDLVVSRLQQS</sequence>
<evidence type="ECO:0000313" key="6">
    <source>
        <dbReference type="EMBL" id="GAA4429986.1"/>
    </source>
</evidence>
<evidence type="ECO:0000256" key="3">
    <source>
        <dbReference type="ARBA" id="ARBA00022989"/>
    </source>
</evidence>
<dbReference type="Pfam" id="PF13564">
    <property type="entry name" value="DoxX_2"/>
    <property type="match status" value="1"/>
</dbReference>
<evidence type="ECO:0000256" key="1">
    <source>
        <dbReference type="ARBA" id="ARBA00004141"/>
    </source>
</evidence>
<keyword evidence="3 5" id="KW-1133">Transmembrane helix</keyword>
<feature type="transmembrane region" description="Helical" evidence="5">
    <location>
        <begin position="75"/>
        <end position="94"/>
    </location>
</feature>
<feature type="transmembrane region" description="Helical" evidence="5">
    <location>
        <begin position="9"/>
        <end position="28"/>
    </location>
</feature>